<dbReference type="GO" id="GO:0016705">
    <property type="term" value="F:oxidoreductase activity, acting on paired donors, with incorporation or reduction of molecular oxygen"/>
    <property type="evidence" value="ECO:0007669"/>
    <property type="project" value="InterPro"/>
</dbReference>
<evidence type="ECO:0000259" key="5">
    <source>
        <dbReference type="Pfam" id="PF00296"/>
    </source>
</evidence>
<evidence type="ECO:0000256" key="3">
    <source>
        <dbReference type="ARBA" id="ARBA00023002"/>
    </source>
</evidence>
<dbReference type="Pfam" id="PF00296">
    <property type="entry name" value="Bac_luciferase"/>
    <property type="match status" value="1"/>
</dbReference>
<dbReference type="SUPFAM" id="SSF51679">
    <property type="entry name" value="Bacterial luciferase-like"/>
    <property type="match status" value="1"/>
</dbReference>
<dbReference type="STRING" id="1193682.BJP25_23305"/>
<dbReference type="EMBL" id="MKQR01000017">
    <property type="protein sequence ID" value="OLR92248.1"/>
    <property type="molecule type" value="Genomic_DNA"/>
</dbReference>
<evidence type="ECO:0000256" key="1">
    <source>
        <dbReference type="ARBA" id="ARBA00022630"/>
    </source>
</evidence>
<keyword evidence="3" id="KW-0560">Oxidoreductase</keyword>
<feature type="domain" description="Luciferase-like" evidence="5">
    <location>
        <begin position="21"/>
        <end position="207"/>
    </location>
</feature>
<proteinExistence type="predicted"/>
<dbReference type="PANTHER" id="PTHR30011:SF16">
    <property type="entry name" value="C2H2 FINGER DOMAIN TRANSCRIPTION FACTOR (EUROFUNG)-RELATED"/>
    <property type="match status" value="1"/>
</dbReference>
<name>A0A1Q9LJP2_9PSEU</name>
<evidence type="ECO:0000256" key="2">
    <source>
        <dbReference type="ARBA" id="ARBA00022643"/>
    </source>
</evidence>
<dbReference type="GO" id="GO:0004497">
    <property type="term" value="F:monooxygenase activity"/>
    <property type="evidence" value="ECO:0007669"/>
    <property type="project" value="UniProtKB-KW"/>
</dbReference>
<reference evidence="6 7" key="1">
    <citation type="submission" date="2016-10" db="EMBL/GenBank/DDBJ databases">
        <title>The Draft Genome Sequence of Actinokineospora bangkokensis 44EHWT reveals the biosynthetic pathway of antifungal compounds Thailandins with unusual extender unit butylmalonyl-CoA.</title>
        <authorList>
            <person name="Greule A."/>
            <person name="Intra B."/>
            <person name="Flemming S."/>
            <person name="Rommel M.G."/>
            <person name="Panbangred W."/>
            <person name="Bechthold A."/>
        </authorList>
    </citation>
    <scope>NUCLEOTIDE SEQUENCE [LARGE SCALE GENOMIC DNA]</scope>
    <source>
        <strain evidence="6 7">44EHW</strain>
    </source>
</reference>
<keyword evidence="1" id="KW-0285">Flavoprotein</keyword>
<dbReference type="AlphaFoldDB" id="A0A1Q9LJP2"/>
<organism evidence="6 7">
    <name type="scientific">Actinokineospora bangkokensis</name>
    <dbReference type="NCBI Taxonomy" id="1193682"/>
    <lineage>
        <taxon>Bacteria</taxon>
        <taxon>Bacillati</taxon>
        <taxon>Actinomycetota</taxon>
        <taxon>Actinomycetes</taxon>
        <taxon>Pseudonocardiales</taxon>
        <taxon>Pseudonocardiaceae</taxon>
        <taxon>Actinokineospora</taxon>
    </lineage>
</organism>
<keyword evidence="4" id="KW-0503">Monooxygenase</keyword>
<evidence type="ECO:0000313" key="6">
    <source>
        <dbReference type="EMBL" id="OLR92248.1"/>
    </source>
</evidence>
<protein>
    <recommendedName>
        <fullName evidence="5">Luciferase-like domain-containing protein</fullName>
    </recommendedName>
</protein>
<evidence type="ECO:0000256" key="4">
    <source>
        <dbReference type="ARBA" id="ARBA00023033"/>
    </source>
</evidence>
<evidence type="ECO:0000313" key="7">
    <source>
        <dbReference type="Proteomes" id="UP000186040"/>
    </source>
</evidence>
<dbReference type="PANTHER" id="PTHR30011">
    <property type="entry name" value="ALKANESULFONATE MONOOXYGENASE-RELATED"/>
    <property type="match status" value="1"/>
</dbReference>
<accession>A0A1Q9LJP2</accession>
<gene>
    <name evidence="6" type="ORF">BJP25_23305</name>
</gene>
<keyword evidence="2" id="KW-0288">FMN</keyword>
<sequence>MTAPAAFPIGLALPVQALCGALSDILGIIQSAAAAGVDFLVLPDSPATPTGVPGPPSALLLATLAAGRAAGPGLVVEASTAYHEPYNLARMVASLDHVTGGRAGWWATSATTRDADANHPRPTADRAVRAAEHVPVVRALWDSWEDGAFVHDKATGQFVDPARIHPVDHEGAALRVRGPLNVIRPPQGHPVVLAAASDGPVAAAADLVVAASPGADPGTVLLGVRPFATAPSTPDEVAVPGGPGAVADELAERGRGVRGLLVRPTDAAAVRAFTAHVLPRLRPPGATAPGATTLRARLGLSRPQNRFATARS</sequence>
<dbReference type="Gene3D" id="3.20.20.30">
    <property type="entry name" value="Luciferase-like domain"/>
    <property type="match status" value="2"/>
</dbReference>
<dbReference type="InterPro" id="IPR051260">
    <property type="entry name" value="Diverse_substr_monoxygenases"/>
</dbReference>
<comment type="caution">
    <text evidence="6">The sequence shown here is derived from an EMBL/GenBank/DDBJ whole genome shotgun (WGS) entry which is preliminary data.</text>
</comment>
<keyword evidence="7" id="KW-1185">Reference proteome</keyword>
<dbReference type="InterPro" id="IPR036661">
    <property type="entry name" value="Luciferase-like_sf"/>
</dbReference>
<dbReference type="Proteomes" id="UP000186040">
    <property type="component" value="Unassembled WGS sequence"/>
</dbReference>
<dbReference type="InterPro" id="IPR011251">
    <property type="entry name" value="Luciferase-like_dom"/>
</dbReference>